<dbReference type="STRING" id="349163.Acry_2736"/>
<accession>A5G245</accession>
<keyword evidence="3" id="KW-1185">Reference proteome</keyword>
<reference evidence="2 3" key="1">
    <citation type="submission" date="2007-05" db="EMBL/GenBank/DDBJ databases">
        <title>Complete sequence of chromosome of Acidiphilium cryptum JF-5.</title>
        <authorList>
            <consortium name="US DOE Joint Genome Institute"/>
            <person name="Copeland A."/>
            <person name="Lucas S."/>
            <person name="Lapidus A."/>
            <person name="Barry K."/>
            <person name="Detter J.C."/>
            <person name="Glavina del Rio T."/>
            <person name="Hammon N."/>
            <person name="Israni S."/>
            <person name="Dalin E."/>
            <person name="Tice H."/>
            <person name="Pitluck S."/>
            <person name="Sims D."/>
            <person name="Brettin T."/>
            <person name="Bruce D."/>
            <person name="Han C."/>
            <person name="Schmutz J."/>
            <person name="Larimer F."/>
            <person name="Land M."/>
            <person name="Hauser L."/>
            <person name="Kyrpides N."/>
            <person name="Kim E."/>
            <person name="Magnuson T."/>
            <person name="Richardson P."/>
        </authorList>
    </citation>
    <scope>NUCLEOTIDE SEQUENCE [LARGE SCALE GENOMIC DNA]</scope>
    <source>
        <strain evidence="2 3">JF-5</strain>
    </source>
</reference>
<dbReference type="EMBL" id="CP000697">
    <property type="protein sequence ID" value="ABQ31927.1"/>
    <property type="molecule type" value="Genomic_DNA"/>
</dbReference>
<dbReference type="RefSeq" id="WP_012040273.1">
    <property type="nucleotide sequence ID" value="NC_009484.1"/>
</dbReference>
<protein>
    <recommendedName>
        <fullName evidence="4">RND efflux pump membrane fusion protein barrel-sandwich domain-containing protein</fullName>
    </recommendedName>
</protein>
<evidence type="ECO:0000313" key="2">
    <source>
        <dbReference type="EMBL" id="ABQ31927.1"/>
    </source>
</evidence>
<evidence type="ECO:0000256" key="1">
    <source>
        <dbReference type="SAM" id="SignalP"/>
    </source>
</evidence>
<feature type="chain" id="PRO_5002683171" description="RND efflux pump membrane fusion protein barrel-sandwich domain-containing protein" evidence="1">
    <location>
        <begin position="24"/>
        <end position="306"/>
    </location>
</feature>
<keyword evidence="1" id="KW-0732">Signal</keyword>
<name>A5G245_ACICJ</name>
<gene>
    <name evidence="2" type="ordered locus">Acry_2736</name>
</gene>
<evidence type="ECO:0008006" key="4">
    <source>
        <dbReference type="Google" id="ProtNLM"/>
    </source>
</evidence>
<dbReference type="KEGG" id="acr:Acry_2736"/>
<dbReference type="eggNOG" id="COG0845">
    <property type="taxonomic scope" value="Bacteria"/>
</dbReference>
<dbReference type="AlphaFoldDB" id="A5G245"/>
<organism evidence="2 3">
    <name type="scientific">Acidiphilium cryptum (strain JF-5)</name>
    <dbReference type="NCBI Taxonomy" id="349163"/>
    <lineage>
        <taxon>Bacteria</taxon>
        <taxon>Pseudomonadati</taxon>
        <taxon>Pseudomonadota</taxon>
        <taxon>Alphaproteobacteria</taxon>
        <taxon>Acetobacterales</taxon>
        <taxon>Acidocellaceae</taxon>
        <taxon>Acidiphilium</taxon>
    </lineage>
</organism>
<feature type="signal peptide" evidence="1">
    <location>
        <begin position="1"/>
        <end position="23"/>
    </location>
</feature>
<proteinExistence type="predicted"/>
<dbReference type="HOGENOM" id="CLU_935760_0_0_5"/>
<dbReference type="Proteomes" id="UP000000245">
    <property type="component" value="Chromosome"/>
</dbReference>
<evidence type="ECO:0000313" key="3">
    <source>
        <dbReference type="Proteomes" id="UP000000245"/>
    </source>
</evidence>
<sequence>MRRRVAGMAMAAFLVLGAGAARAAGGVTVDAATLRSGLIVTAVPALHTETPMIAAYGRVIDPTPVFTLRSRIVAARAADTLAAATLARTRRLYHAAGNVSEASVQQAEAGATSARARLAALRSAAAARFGAALGAAIAGNGAPFRAIEAGGSLVSVVQGGAALNHLPAAATARLANGGTAALHAIGPAGQLPPGLLGQAFLFTGPALPVGTPLAVSLPAGRTIAGYDVPVSALVWHHDRAFAFVRTAPRVFTAVPLGGTGSLRRGDAPGTRFVPATALPRDPAIVVRGAGLLNSMLARTAGAAGGT</sequence>